<keyword evidence="3" id="KW-1185">Reference proteome</keyword>
<sequence length="186" mass="20535">EEKKEVKAENGGPAPENSHKCCGYHFPLLIALLQLLLRVAITAVAFPMVTISPSLLARETPHLAGILVSMDLPRPSVCMFTQYGILTSSPLPLQLLYFILCAMGLVLSSLVMAFFGHHYAQTNGFSCLEVGVDCVCTLNPHDPIPRTFPYTEVSNLCALGAFVMWKHHHQVFFVVLQMGSPSLQHW</sequence>
<feature type="transmembrane region" description="Helical" evidence="1">
    <location>
        <begin position="28"/>
        <end position="49"/>
    </location>
</feature>
<dbReference type="PANTHER" id="PTHR15260:SF1">
    <property type="entry name" value="SARCOSPAN"/>
    <property type="match status" value="1"/>
</dbReference>
<organism evidence="2 3">
    <name type="scientific">Oncorhynchus mykiss</name>
    <name type="common">Rainbow trout</name>
    <name type="synonym">Salmo gairdneri</name>
    <dbReference type="NCBI Taxonomy" id="8022"/>
    <lineage>
        <taxon>Eukaryota</taxon>
        <taxon>Metazoa</taxon>
        <taxon>Chordata</taxon>
        <taxon>Craniata</taxon>
        <taxon>Vertebrata</taxon>
        <taxon>Euteleostomi</taxon>
        <taxon>Actinopterygii</taxon>
        <taxon>Neopterygii</taxon>
        <taxon>Teleostei</taxon>
        <taxon>Protacanthopterygii</taxon>
        <taxon>Salmoniformes</taxon>
        <taxon>Salmonidae</taxon>
        <taxon>Salmoninae</taxon>
        <taxon>Oncorhynchus</taxon>
    </lineage>
</organism>
<evidence type="ECO:0000256" key="1">
    <source>
        <dbReference type="SAM" id="Phobius"/>
    </source>
</evidence>
<dbReference type="GeneTree" id="ENSGT00390000007747"/>
<dbReference type="Proteomes" id="UP000694395">
    <property type="component" value="Chromosome 2"/>
</dbReference>
<keyword evidence="1" id="KW-0812">Transmembrane</keyword>
<dbReference type="AlphaFoldDB" id="A0A8C7NTV5"/>
<dbReference type="Ensembl" id="ENSOMYT00000013912.2">
    <property type="protein sequence ID" value="ENSOMYP00000012580.2"/>
    <property type="gene ID" value="ENSOMYG00000006270.2"/>
</dbReference>
<dbReference type="GO" id="GO:0042383">
    <property type="term" value="C:sarcolemma"/>
    <property type="evidence" value="ECO:0007669"/>
    <property type="project" value="TreeGrafter"/>
</dbReference>
<name>A0A8C7NTV5_ONCMY</name>
<proteinExistence type="predicted"/>
<dbReference type="InterPro" id="IPR030429">
    <property type="entry name" value="Sarcospan"/>
</dbReference>
<dbReference type="GO" id="GO:0016010">
    <property type="term" value="C:dystrophin-associated glycoprotein complex"/>
    <property type="evidence" value="ECO:0007669"/>
    <property type="project" value="InterPro"/>
</dbReference>
<dbReference type="PANTHER" id="PTHR15260">
    <property type="entry name" value="SARCOSPAN"/>
    <property type="match status" value="1"/>
</dbReference>
<keyword evidence="1" id="KW-0472">Membrane</keyword>
<evidence type="ECO:0000313" key="2">
    <source>
        <dbReference type="Ensembl" id="ENSOMYP00000012580.2"/>
    </source>
</evidence>
<accession>A0A8C7NTV5</accession>
<feature type="transmembrane region" description="Helical" evidence="1">
    <location>
        <begin position="95"/>
        <end position="115"/>
    </location>
</feature>
<protein>
    <submittedName>
        <fullName evidence="2">Sarcospan (Kras oncogene-associated gene)</fullName>
    </submittedName>
</protein>
<keyword evidence="1" id="KW-1133">Transmembrane helix</keyword>
<reference evidence="2" key="3">
    <citation type="submission" date="2025-09" db="UniProtKB">
        <authorList>
            <consortium name="Ensembl"/>
        </authorList>
    </citation>
    <scope>IDENTIFICATION</scope>
</reference>
<reference evidence="2" key="2">
    <citation type="submission" date="2025-08" db="UniProtKB">
        <authorList>
            <consortium name="Ensembl"/>
        </authorList>
    </citation>
    <scope>IDENTIFICATION</scope>
</reference>
<evidence type="ECO:0000313" key="3">
    <source>
        <dbReference type="Proteomes" id="UP000694395"/>
    </source>
</evidence>
<reference evidence="2" key="1">
    <citation type="submission" date="2020-07" db="EMBL/GenBank/DDBJ databases">
        <title>A long reads based de novo assembly of the rainbow trout Arlee double haploid line genome.</title>
        <authorList>
            <person name="Gao G."/>
            <person name="Palti Y."/>
        </authorList>
    </citation>
    <scope>NUCLEOTIDE SEQUENCE [LARGE SCALE GENOMIC DNA]</scope>
</reference>